<accession>A0AAW2SR03</accession>
<evidence type="ECO:0008006" key="2">
    <source>
        <dbReference type="Google" id="ProtNLM"/>
    </source>
</evidence>
<comment type="caution">
    <text evidence="1">The sequence shown here is derived from an EMBL/GenBank/DDBJ whole genome shotgun (WGS) entry which is preliminary data.</text>
</comment>
<reference evidence="1" key="1">
    <citation type="submission" date="2020-06" db="EMBL/GenBank/DDBJ databases">
        <authorList>
            <person name="Li T."/>
            <person name="Hu X."/>
            <person name="Zhang T."/>
            <person name="Song X."/>
            <person name="Zhang H."/>
            <person name="Dai N."/>
            <person name="Sheng W."/>
            <person name="Hou X."/>
            <person name="Wei L."/>
        </authorList>
    </citation>
    <scope>NUCLEOTIDE SEQUENCE</scope>
    <source>
        <strain evidence="1">KEN1</strain>
        <tissue evidence="1">Leaf</tissue>
    </source>
</reference>
<protein>
    <recommendedName>
        <fullName evidence="2">Reverse transcriptase domain-containing protein</fullName>
    </recommendedName>
</protein>
<dbReference type="PANTHER" id="PTHR33116">
    <property type="entry name" value="REVERSE TRANSCRIPTASE ZINC-BINDING DOMAIN-CONTAINING PROTEIN-RELATED-RELATED"/>
    <property type="match status" value="1"/>
</dbReference>
<gene>
    <name evidence="1" type="ORF">Slati_4454600</name>
</gene>
<reference evidence="1" key="2">
    <citation type="journal article" date="2024" name="Plant">
        <title>Genomic evolution and insights into agronomic trait innovations of Sesamum species.</title>
        <authorList>
            <person name="Miao H."/>
            <person name="Wang L."/>
            <person name="Qu L."/>
            <person name="Liu H."/>
            <person name="Sun Y."/>
            <person name="Le M."/>
            <person name="Wang Q."/>
            <person name="Wei S."/>
            <person name="Zheng Y."/>
            <person name="Lin W."/>
            <person name="Duan Y."/>
            <person name="Cao H."/>
            <person name="Xiong S."/>
            <person name="Wang X."/>
            <person name="Wei L."/>
            <person name="Li C."/>
            <person name="Ma Q."/>
            <person name="Ju M."/>
            <person name="Zhao R."/>
            <person name="Li G."/>
            <person name="Mu C."/>
            <person name="Tian Q."/>
            <person name="Mei H."/>
            <person name="Zhang T."/>
            <person name="Gao T."/>
            <person name="Zhang H."/>
        </authorList>
    </citation>
    <scope>NUCLEOTIDE SEQUENCE</scope>
    <source>
        <strain evidence="1">KEN1</strain>
    </source>
</reference>
<name>A0AAW2SR03_9LAMI</name>
<organism evidence="1">
    <name type="scientific">Sesamum latifolium</name>
    <dbReference type="NCBI Taxonomy" id="2727402"/>
    <lineage>
        <taxon>Eukaryota</taxon>
        <taxon>Viridiplantae</taxon>
        <taxon>Streptophyta</taxon>
        <taxon>Embryophyta</taxon>
        <taxon>Tracheophyta</taxon>
        <taxon>Spermatophyta</taxon>
        <taxon>Magnoliopsida</taxon>
        <taxon>eudicotyledons</taxon>
        <taxon>Gunneridae</taxon>
        <taxon>Pentapetalae</taxon>
        <taxon>asterids</taxon>
        <taxon>lamiids</taxon>
        <taxon>Lamiales</taxon>
        <taxon>Pedaliaceae</taxon>
        <taxon>Sesamum</taxon>
    </lineage>
</organism>
<sequence>MDDTLIFCRATSDVILCVSRVLADFEVVSGLKINLDKSVAAFSKNIPIPIGEELAVRLGVMAVERHDKYLGLPSIVGQTKKEVFASSKDRVRTKIQSCLLKEIESMAANFFWQNGLEMKIHWLSWHKLCKSKVDGGLGFRNLHAFNTALLAKQAWRIWSNPGGDIEDILIWHYSTNRRFTVKSAYDLALQHTTNAGTSNEEMRGETKGNDWRFLWSSKAMFEDKVIMLGEVMQQALRYCVTIGG</sequence>
<dbReference type="PANTHER" id="PTHR33116:SF86">
    <property type="entry name" value="REVERSE TRANSCRIPTASE DOMAIN-CONTAINING PROTEIN"/>
    <property type="match status" value="1"/>
</dbReference>
<dbReference type="AlphaFoldDB" id="A0AAW2SR03"/>
<dbReference type="EMBL" id="JACGWN010000016">
    <property type="protein sequence ID" value="KAL0394884.1"/>
    <property type="molecule type" value="Genomic_DNA"/>
</dbReference>
<proteinExistence type="predicted"/>
<evidence type="ECO:0000313" key="1">
    <source>
        <dbReference type="EMBL" id="KAL0394884.1"/>
    </source>
</evidence>